<dbReference type="OrthoDB" id="2433097at2"/>
<keyword evidence="2" id="KW-1003">Cell membrane</keyword>
<evidence type="ECO:0000259" key="7">
    <source>
        <dbReference type="Pfam" id="PF12698"/>
    </source>
</evidence>
<evidence type="ECO:0000256" key="4">
    <source>
        <dbReference type="ARBA" id="ARBA00022989"/>
    </source>
</evidence>
<reference evidence="8" key="1">
    <citation type="submission" date="2019-11" db="EMBL/GenBank/DDBJ databases">
        <authorList>
            <person name="Li J."/>
        </authorList>
    </citation>
    <scope>NUCLEOTIDE SEQUENCE</scope>
    <source>
        <strain evidence="8">B6B</strain>
    </source>
</reference>
<comment type="subcellular location">
    <subcellularLocation>
        <location evidence="1">Cell membrane</location>
        <topology evidence="1">Multi-pass membrane protein</topology>
    </subcellularLocation>
</comment>
<name>A0A6A8DA16_9BACI</name>
<proteinExistence type="predicted"/>
<evidence type="ECO:0000256" key="1">
    <source>
        <dbReference type="ARBA" id="ARBA00004651"/>
    </source>
</evidence>
<protein>
    <submittedName>
        <fullName evidence="8">ABC transporter permease</fullName>
    </submittedName>
</protein>
<dbReference type="InterPro" id="IPR051449">
    <property type="entry name" value="ABC-2_transporter_component"/>
</dbReference>
<dbReference type="AlphaFoldDB" id="A0A6A8DA16"/>
<feature type="transmembrane region" description="Helical" evidence="6">
    <location>
        <begin position="214"/>
        <end position="237"/>
    </location>
</feature>
<feature type="transmembrane region" description="Helical" evidence="6">
    <location>
        <begin position="381"/>
        <end position="401"/>
    </location>
</feature>
<dbReference type="Pfam" id="PF12698">
    <property type="entry name" value="ABC2_membrane_3"/>
    <property type="match status" value="1"/>
</dbReference>
<dbReference type="Proteomes" id="UP000799092">
    <property type="component" value="Unassembled WGS sequence"/>
</dbReference>
<keyword evidence="3 6" id="KW-0812">Transmembrane</keyword>
<dbReference type="Gene3D" id="3.40.1710.10">
    <property type="entry name" value="abc type-2 transporter like domain"/>
    <property type="match status" value="1"/>
</dbReference>
<evidence type="ECO:0000256" key="3">
    <source>
        <dbReference type="ARBA" id="ARBA00022692"/>
    </source>
</evidence>
<feature type="domain" description="ABC-2 type transporter transmembrane" evidence="7">
    <location>
        <begin position="23"/>
        <end position="399"/>
    </location>
</feature>
<evidence type="ECO:0000256" key="6">
    <source>
        <dbReference type="SAM" id="Phobius"/>
    </source>
</evidence>
<dbReference type="GO" id="GO:0140359">
    <property type="term" value="F:ABC-type transporter activity"/>
    <property type="evidence" value="ECO:0007669"/>
    <property type="project" value="InterPro"/>
</dbReference>
<evidence type="ECO:0000313" key="9">
    <source>
        <dbReference type="Proteomes" id="UP000799092"/>
    </source>
</evidence>
<evidence type="ECO:0000313" key="8">
    <source>
        <dbReference type="EMBL" id="MRH41376.1"/>
    </source>
</evidence>
<keyword evidence="4 6" id="KW-1133">Transmembrane helix</keyword>
<gene>
    <name evidence="8" type="ORF">GH741_01655</name>
</gene>
<dbReference type="InterPro" id="IPR013525">
    <property type="entry name" value="ABC2_TM"/>
</dbReference>
<dbReference type="GO" id="GO:0005886">
    <property type="term" value="C:plasma membrane"/>
    <property type="evidence" value="ECO:0007669"/>
    <property type="project" value="UniProtKB-SubCell"/>
</dbReference>
<feature type="transmembrane region" description="Helical" evidence="6">
    <location>
        <begin position="25"/>
        <end position="48"/>
    </location>
</feature>
<accession>A0A6A8DA16</accession>
<feature type="transmembrane region" description="Helical" evidence="6">
    <location>
        <begin position="325"/>
        <end position="348"/>
    </location>
</feature>
<sequence length="407" mass="46844">MFSIRRMIFFIRQYQKQLQKKWKSLPLLLLFPILIISLCFFVLVSLFIPDEEQPIHVGLVDLDQSDETTMLVGVIDDASLLGSYIHINNYSEQEAIRALEDGIASAYITFPENFTSDLYTGKSVEVPIVGNPDKPVESYIIKELIDSMTRYIASAQANILTIDHYASQLPIADDERQEMLLQQFNEFMLFTLSKDKVIKEEEIMNKTTSAPVQYYSLSGWFILSTIWILCIYILLGKTEGTSMWNRMRLYGVTILQRIISRILISMFYGFILAMLGFLLFVTIMDIEFYLIDYGRISLLISLFFLIFLLGLSLMDIVINSNKFSLLIQITYTGIVLFMSGAVIPSLYFPESVKVVLPYLFSTETFHWLIEVAMEGRLYVDYSSLFISFAISLVVLIVISMWKERGQS</sequence>
<comment type="caution">
    <text evidence="8">The sequence shown here is derived from an EMBL/GenBank/DDBJ whole genome shotgun (WGS) entry which is preliminary data.</text>
</comment>
<evidence type="ECO:0000256" key="5">
    <source>
        <dbReference type="ARBA" id="ARBA00023136"/>
    </source>
</evidence>
<organism evidence="8 9">
    <name type="scientific">Aquibacillus halophilus</name>
    <dbReference type="NCBI Taxonomy" id="930132"/>
    <lineage>
        <taxon>Bacteria</taxon>
        <taxon>Bacillati</taxon>
        <taxon>Bacillota</taxon>
        <taxon>Bacilli</taxon>
        <taxon>Bacillales</taxon>
        <taxon>Bacillaceae</taxon>
        <taxon>Aquibacillus</taxon>
    </lineage>
</organism>
<dbReference type="PANTHER" id="PTHR30294:SF29">
    <property type="entry name" value="MULTIDRUG ABC TRANSPORTER PERMEASE YBHS-RELATED"/>
    <property type="match status" value="1"/>
</dbReference>
<dbReference type="EMBL" id="WJNG01000002">
    <property type="protein sequence ID" value="MRH41376.1"/>
    <property type="molecule type" value="Genomic_DNA"/>
</dbReference>
<feature type="transmembrane region" description="Helical" evidence="6">
    <location>
        <begin position="258"/>
        <end position="284"/>
    </location>
</feature>
<feature type="transmembrane region" description="Helical" evidence="6">
    <location>
        <begin position="296"/>
        <end position="318"/>
    </location>
</feature>
<keyword evidence="9" id="KW-1185">Reference proteome</keyword>
<dbReference type="PANTHER" id="PTHR30294">
    <property type="entry name" value="MEMBRANE COMPONENT OF ABC TRANSPORTER YHHJ-RELATED"/>
    <property type="match status" value="1"/>
</dbReference>
<evidence type="ECO:0000256" key="2">
    <source>
        <dbReference type="ARBA" id="ARBA00022475"/>
    </source>
</evidence>
<keyword evidence="5 6" id="KW-0472">Membrane</keyword>